<evidence type="ECO:0000256" key="3">
    <source>
        <dbReference type="ARBA" id="ARBA00023015"/>
    </source>
</evidence>
<keyword evidence="6" id="KW-0539">Nucleus</keyword>
<gene>
    <name evidence="8" type="ORF">PV11_08622</name>
</gene>
<dbReference type="GO" id="GO:0000981">
    <property type="term" value="F:DNA-binding transcription factor activity, RNA polymerase II-specific"/>
    <property type="evidence" value="ECO:0007669"/>
    <property type="project" value="InterPro"/>
</dbReference>
<dbReference type="GO" id="GO:0008270">
    <property type="term" value="F:zinc ion binding"/>
    <property type="evidence" value="ECO:0007669"/>
    <property type="project" value="InterPro"/>
</dbReference>
<dbReference type="InterPro" id="IPR001138">
    <property type="entry name" value="Zn2Cys6_DnaBD"/>
</dbReference>
<evidence type="ECO:0000256" key="1">
    <source>
        <dbReference type="ARBA" id="ARBA00022723"/>
    </source>
</evidence>
<proteinExistence type="predicted"/>
<feature type="domain" description="Zn(2)-C6 fungal-type" evidence="7">
    <location>
        <begin position="24"/>
        <end position="52"/>
    </location>
</feature>
<dbReference type="PANTHER" id="PTHR36206:SF16">
    <property type="entry name" value="TRANSCRIPTION FACTOR DOMAIN-CONTAINING PROTEIN-RELATED"/>
    <property type="match status" value="1"/>
</dbReference>
<dbReference type="InterPro" id="IPR036864">
    <property type="entry name" value="Zn2-C6_fun-type_DNA-bd_sf"/>
</dbReference>
<dbReference type="GO" id="GO:0003677">
    <property type="term" value="F:DNA binding"/>
    <property type="evidence" value="ECO:0007669"/>
    <property type="project" value="UniProtKB-KW"/>
</dbReference>
<name>A0A0D1VXV8_9EURO</name>
<dbReference type="PROSITE" id="PS50048">
    <property type="entry name" value="ZN2_CY6_FUNGAL_2"/>
    <property type="match status" value="1"/>
</dbReference>
<dbReference type="InterPro" id="IPR021858">
    <property type="entry name" value="Fun_TF"/>
</dbReference>
<dbReference type="SMART" id="SM00066">
    <property type="entry name" value="GAL4"/>
    <property type="match status" value="1"/>
</dbReference>
<evidence type="ECO:0000313" key="9">
    <source>
        <dbReference type="Proteomes" id="UP000053599"/>
    </source>
</evidence>
<keyword evidence="2" id="KW-0862">Zinc</keyword>
<organism evidence="8 9">
    <name type="scientific">Exophiala sideris</name>
    <dbReference type="NCBI Taxonomy" id="1016849"/>
    <lineage>
        <taxon>Eukaryota</taxon>
        <taxon>Fungi</taxon>
        <taxon>Dikarya</taxon>
        <taxon>Ascomycota</taxon>
        <taxon>Pezizomycotina</taxon>
        <taxon>Eurotiomycetes</taxon>
        <taxon>Chaetothyriomycetidae</taxon>
        <taxon>Chaetothyriales</taxon>
        <taxon>Herpotrichiellaceae</taxon>
        <taxon>Exophiala</taxon>
    </lineage>
</organism>
<dbReference type="Pfam" id="PF00172">
    <property type="entry name" value="Zn_clus"/>
    <property type="match status" value="1"/>
</dbReference>
<accession>A0A0D1VXV8</accession>
<dbReference type="STRING" id="1016849.A0A0D1VXV8"/>
<dbReference type="CDD" id="cd00067">
    <property type="entry name" value="GAL4"/>
    <property type="match status" value="1"/>
</dbReference>
<keyword evidence="4" id="KW-0238">DNA-binding</keyword>
<dbReference type="Gene3D" id="4.10.240.10">
    <property type="entry name" value="Zn(2)-C6 fungal-type DNA-binding domain"/>
    <property type="match status" value="1"/>
</dbReference>
<dbReference type="PROSITE" id="PS00463">
    <property type="entry name" value="ZN2_CY6_FUNGAL_1"/>
    <property type="match status" value="1"/>
</dbReference>
<dbReference type="Proteomes" id="UP000053599">
    <property type="component" value="Unassembled WGS sequence"/>
</dbReference>
<dbReference type="OrthoDB" id="4118238at2759"/>
<evidence type="ECO:0000256" key="5">
    <source>
        <dbReference type="ARBA" id="ARBA00023163"/>
    </source>
</evidence>
<reference evidence="8 9" key="1">
    <citation type="submission" date="2015-01" db="EMBL/GenBank/DDBJ databases">
        <title>The Genome Sequence of Exophiala sideris CBS121828.</title>
        <authorList>
            <consortium name="The Broad Institute Genomics Platform"/>
            <person name="Cuomo C."/>
            <person name="de Hoog S."/>
            <person name="Gorbushina A."/>
            <person name="Stielow B."/>
            <person name="Teixiera M."/>
            <person name="Abouelleil A."/>
            <person name="Chapman S.B."/>
            <person name="Priest M."/>
            <person name="Young S.K."/>
            <person name="Wortman J."/>
            <person name="Nusbaum C."/>
            <person name="Birren B."/>
        </authorList>
    </citation>
    <scope>NUCLEOTIDE SEQUENCE [LARGE SCALE GENOMIC DNA]</scope>
    <source>
        <strain evidence="8 9">CBS 121828</strain>
    </source>
</reference>
<protein>
    <recommendedName>
        <fullName evidence="7">Zn(2)-C6 fungal-type domain-containing protein</fullName>
    </recommendedName>
</protein>
<evidence type="ECO:0000256" key="6">
    <source>
        <dbReference type="ARBA" id="ARBA00023242"/>
    </source>
</evidence>
<evidence type="ECO:0000313" key="8">
    <source>
        <dbReference type="EMBL" id="KIV81185.1"/>
    </source>
</evidence>
<dbReference type="PANTHER" id="PTHR36206">
    <property type="entry name" value="ASPERCRYPTIN BIOSYNTHESIS CLUSTER-SPECIFIC TRANSCRIPTION REGULATOR ATNN-RELATED"/>
    <property type="match status" value="1"/>
</dbReference>
<evidence type="ECO:0000256" key="4">
    <source>
        <dbReference type="ARBA" id="ARBA00023125"/>
    </source>
</evidence>
<evidence type="ECO:0000256" key="2">
    <source>
        <dbReference type="ARBA" id="ARBA00022833"/>
    </source>
</evidence>
<dbReference type="AlphaFoldDB" id="A0A0D1VXV8"/>
<dbReference type="InterPro" id="IPR052360">
    <property type="entry name" value="Transcr_Regulatory_Proteins"/>
</dbReference>
<evidence type="ECO:0000259" key="7">
    <source>
        <dbReference type="PROSITE" id="PS50048"/>
    </source>
</evidence>
<dbReference type="SUPFAM" id="SSF57701">
    <property type="entry name" value="Zn2/Cys6 DNA-binding domain"/>
    <property type="match status" value="1"/>
</dbReference>
<sequence>MGQPVQARNARRDPRTGRAKVKTGCSTCKLRRVKCDEGRPVCGRCSSAGRVCEGYGIWGGGSLRRYGQGSPAASRASGSGSSSTACISILTIDIEEGRYYDWFRCRTARKIPGMFISASFWNAVVFQACLSEPAVLHAALTLSCVHKSAIGCTDENPESTCFTSEVPEYPNDNLDDQETFLLQQYLKAIGHLSPLLSKRDRSSVRTALIACVLFVCLEFLRGHFQTAQAHLQNGLKVLAERPAGDLAGANSGNLSLQASRESIDDHIVEALYRLHVQVELFNSTYQHPCLVLQEPCPVSFLSRFDTVRDASKAMDGLMNRIVSLSQQAFQQETSQEPPSQHPFALSNCQRRINAELRRWLDVFEASANVLRKEADVKPFLCELLRGYHTMAIIMAGTCLRGHNETIFDSYTEQFAAIVDEFSSHRDMRPAMVTSHPAGRRLNMARSVIDIGWIPPLYYTALKCRVHKVRLQAVRLLESTSHREGIWDSRIVACVCRKVMVLEGGTCHDTADTRDKFERCGSLNRQDTLMSTVSQSCRINEVKVVLPNGPTDSLLLVCRQRLDTGVWKEWTEEDDSSWN</sequence>
<dbReference type="HOGENOM" id="CLU_011409_3_0_1"/>
<keyword evidence="3" id="KW-0805">Transcription regulation</keyword>
<keyword evidence="1" id="KW-0479">Metal-binding</keyword>
<dbReference type="EMBL" id="KN846953">
    <property type="protein sequence ID" value="KIV81185.1"/>
    <property type="molecule type" value="Genomic_DNA"/>
</dbReference>
<dbReference type="Pfam" id="PF11951">
    <property type="entry name" value="Fungal_trans_2"/>
    <property type="match status" value="1"/>
</dbReference>
<keyword evidence="5" id="KW-0804">Transcription</keyword>